<dbReference type="Proteomes" id="UP000035721">
    <property type="component" value="Unassembled WGS sequence"/>
</dbReference>
<evidence type="ECO:0000259" key="2">
    <source>
        <dbReference type="Pfam" id="PF00857"/>
    </source>
</evidence>
<gene>
    <name evidence="3" type="ORF">BN12_170006</name>
</gene>
<dbReference type="PANTHER" id="PTHR43540">
    <property type="entry name" value="PEROXYUREIDOACRYLATE/UREIDOACRYLATE AMIDOHYDROLASE-RELATED"/>
    <property type="match status" value="1"/>
</dbReference>
<keyword evidence="4" id="KW-1185">Reference proteome</keyword>
<keyword evidence="1 3" id="KW-0378">Hydrolase</keyword>
<name>A0A077LYV1_9MICO</name>
<organism evidence="3 4">
    <name type="scientific">Nostocoides japonicum T1-X7</name>
    <dbReference type="NCBI Taxonomy" id="1194083"/>
    <lineage>
        <taxon>Bacteria</taxon>
        <taxon>Bacillati</taxon>
        <taxon>Actinomycetota</taxon>
        <taxon>Actinomycetes</taxon>
        <taxon>Micrococcales</taxon>
        <taxon>Intrasporangiaceae</taxon>
        <taxon>Nostocoides</taxon>
    </lineage>
</organism>
<dbReference type="Gene3D" id="3.40.50.850">
    <property type="entry name" value="Isochorismatase-like"/>
    <property type="match status" value="1"/>
</dbReference>
<dbReference type="EMBL" id="CAJB01000079">
    <property type="protein sequence ID" value="CCH77155.1"/>
    <property type="molecule type" value="Genomic_DNA"/>
</dbReference>
<dbReference type="GO" id="GO:0016787">
    <property type="term" value="F:hydrolase activity"/>
    <property type="evidence" value="ECO:0007669"/>
    <property type="project" value="UniProtKB-KW"/>
</dbReference>
<reference evidence="3 4" key="1">
    <citation type="journal article" date="2013" name="ISME J.">
        <title>A metabolic model for members of the genus Tetrasphaera involved in enhanced biological phosphorus removal.</title>
        <authorList>
            <person name="Kristiansen R."/>
            <person name="Nguyen H.T.T."/>
            <person name="Saunders A.M."/>
            <person name="Nielsen J.L."/>
            <person name="Wimmer R."/>
            <person name="Le V.Q."/>
            <person name="McIlroy S.J."/>
            <person name="Petrovski S."/>
            <person name="Seviour R.J."/>
            <person name="Calteau A."/>
            <person name="Nielsen K.L."/>
            <person name="Nielsen P.H."/>
        </authorList>
    </citation>
    <scope>NUCLEOTIDE SEQUENCE [LARGE SCALE GENOMIC DNA]</scope>
    <source>
        <strain evidence="3 4">T1-X7</strain>
    </source>
</reference>
<protein>
    <submittedName>
        <fullName evidence="3">Isochorismatase hydrolase</fullName>
    </submittedName>
</protein>
<dbReference type="SUPFAM" id="SSF52499">
    <property type="entry name" value="Isochorismatase-like hydrolases"/>
    <property type="match status" value="1"/>
</dbReference>
<dbReference type="InterPro" id="IPR000868">
    <property type="entry name" value="Isochorismatase-like_dom"/>
</dbReference>
<evidence type="ECO:0000313" key="4">
    <source>
        <dbReference type="Proteomes" id="UP000035721"/>
    </source>
</evidence>
<dbReference type="STRING" id="1194083.BN12_170006"/>
<dbReference type="OrthoDB" id="3174612at2"/>
<evidence type="ECO:0000256" key="1">
    <source>
        <dbReference type="ARBA" id="ARBA00022801"/>
    </source>
</evidence>
<dbReference type="InterPro" id="IPR050272">
    <property type="entry name" value="Isochorismatase-like_hydrls"/>
</dbReference>
<comment type="caution">
    <text evidence="3">The sequence shown here is derived from an EMBL/GenBank/DDBJ whole genome shotgun (WGS) entry which is preliminary data.</text>
</comment>
<sequence>MTTLSDRPNTALLVVDVQNGVVARAHDRDAVVANVAAAVDKAREAGVDVVWVQHNSADLAADTEPWRYVPELTIGAGEPVVQKRYGDSFEDTSLEDVLAEHGVGRLVVAGAQTDECIRSTLHGAITRGYDATLVSDAHTTEDLTAYGAPPPEQVIAHTNLYWTYHEAPGRTAGTVRTADLDFAVADLGAGREDD</sequence>
<dbReference type="Pfam" id="PF00857">
    <property type="entry name" value="Isochorismatase"/>
    <property type="match status" value="1"/>
</dbReference>
<proteinExistence type="predicted"/>
<evidence type="ECO:0000313" key="3">
    <source>
        <dbReference type="EMBL" id="CCH77155.1"/>
    </source>
</evidence>
<dbReference type="AlphaFoldDB" id="A0A077LYV1"/>
<dbReference type="RefSeq" id="WP_048550182.1">
    <property type="nucleotide sequence ID" value="NZ_HF570958.1"/>
</dbReference>
<dbReference type="InterPro" id="IPR036380">
    <property type="entry name" value="Isochorismatase-like_sf"/>
</dbReference>
<accession>A0A077LYV1</accession>
<feature type="domain" description="Isochorismatase-like" evidence="2">
    <location>
        <begin position="10"/>
        <end position="141"/>
    </location>
</feature>